<dbReference type="InParanoid" id="A0A1Y2G7H6"/>
<comment type="caution">
    <text evidence="2">The sequence shown here is derived from an EMBL/GenBank/DDBJ whole genome shotgun (WGS) entry which is preliminary data.</text>
</comment>
<dbReference type="Proteomes" id="UP000193648">
    <property type="component" value="Unassembled WGS sequence"/>
</dbReference>
<evidence type="ECO:0000313" key="3">
    <source>
        <dbReference type="Proteomes" id="UP000193648"/>
    </source>
</evidence>
<evidence type="ECO:0000313" key="2">
    <source>
        <dbReference type="EMBL" id="ORY99775.1"/>
    </source>
</evidence>
<dbReference type="EMBL" id="MCFF01000065">
    <property type="protein sequence ID" value="ORY99775.1"/>
    <property type="molecule type" value="Genomic_DNA"/>
</dbReference>
<evidence type="ECO:0000256" key="1">
    <source>
        <dbReference type="SAM" id="MobiDB-lite"/>
    </source>
</evidence>
<dbReference type="RefSeq" id="XP_021876009.1">
    <property type="nucleotide sequence ID" value="XM_022025931.1"/>
</dbReference>
<feature type="region of interest" description="Disordered" evidence="1">
    <location>
        <begin position="129"/>
        <end position="149"/>
    </location>
</feature>
<accession>A0A1Y2G7H6</accession>
<protein>
    <submittedName>
        <fullName evidence="2">Uncharacterized protein</fullName>
    </submittedName>
</protein>
<keyword evidence="3" id="KW-1185">Reference proteome</keyword>
<dbReference type="AlphaFoldDB" id="A0A1Y2G7H6"/>
<reference evidence="2 3" key="1">
    <citation type="submission" date="2016-07" db="EMBL/GenBank/DDBJ databases">
        <title>Pervasive Adenine N6-methylation of Active Genes in Fungi.</title>
        <authorList>
            <consortium name="DOE Joint Genome Institute"/>
            <person name="Mondo S.J."/>
            <person name="Dannebaum R.O."/>
            <person name="Kuo R.C."/>
            <person name="Labutti K."/>
            <person name="Haridas S."/>
            <person name="Kuo A."/>
            <person name="Salamov A."/>
            <person name="Ahrendt S.R."/>
            <person name="Lipzen A."/>
            <person name="Sullivan W."/>
            <person name="Andreopoulos W.B."/>
            <person name="Clum A."/>
            <person name="Lindquist E."/>
            <person name="Daum C."/>
            <person name="Ramamoorthy G.K."/>
            <person name="Gryganskyi A."/>
            <person name="Culley D."/>
            <person name="Magnuson J.K."/>
            <person name="James T.Y."/>
            <person name="O'Malley M.A."/>
            <person name="Stajich J.E."/>
            <person name="Spatafora J.W."/>
            <person name="Visel A."/>
            <person name="Grigoriev I.V."/>
        </authorList>
    </citation>
    <scope>NUCLEOTIDE SEQUENCE [LARGE SCALE GENOMIC DNA]</scope>
    <source>
        <strain evidence="2 3">NRRL 3116</strain>
    </source>
</reference>
<feature type="compositionally biased region" description="Polar residues" evidence="1">
    <location>
        <begin position="129"/>
        <end position="143"/>
    </location>
</feature>
<dbReference type="GeneID" id="33567774"/>
<dbReference type="OrthoDB" id="2384579at2759"/>
<sequence length="312" mass="35442">MASMARITRRWINSFGHHEPSFFRTTGGSTISGPYRCWTQRNRHLSQTSQLFDTDGSIAKGKSKSSRDHAHADLRANDPVQATNNMGLSNIQAVEDSTSSKLCRLTSWQGHHLEQNHQSIDAVESIDSSARTWERPNPTSLNYNRHPKPEEDGLIQLTGDMESLTIRVTRCSSKPKSNYHTHQQSHNVNTAGQVINLLTSRSMVCNKDMKIDRYANSGNAKGTQYHYGKHVSRYRCHGLTGKGRRCRILSPKKRLIKDGLEWYCFQHDPSNRHLRCQMNIKSKGRQCKIICSGSEIRADGVPICNNHFKLKK</sequence>
<name>A0A1Y2G7H6_9FUNG</name>
<proteinExistence type="predicted"/>
<gene>
    <name evidence="2" type="ORF">BCR41DRAFT_363719</name>
</gene>
<organism evidence="2 3">
    <name type="scientific">Lobosporangium transversale</name>
    <dbReference type="NCBI Taxonomy" id="64571"/>
    <lineage>
        <taxon>Eukaryota</taxon>
        <taxon>Fungi</taxon>
        <taxon>Fungi incertae sedis</taxon>
        <taxon>Mucoromycota</taxon>
        <taxon>Mortierellomycotina</taxon>
        <taxon>Mortierellomycetes</taxon>
        <taxon>Mortierellales</taxon>
        <taxon>Mortierellaceae</taxon>
        <taxon>Lobosporangium</taxon>
    </lineage>
</organism>